<evidence type="ECO:0000256" key="2">
    <source>
        <dbReference type="ARBA" id="ARBA00008685"/>
    </source>
</evidence>
<evidence type="ECO:0000256" key="11">
    <source>
        <dbReference type="ARBA" id="ARBA00023286"/>
    </source>
</evidence>
<keyword evidence="17" id="KW-1185">Reference proteome</keyword>
<evidence type="ECO:0000256" key="12">
    <source>
        <dbReference type="ARBA" id="ARBA00023303"/>
    </source>
</evidence>
<keyword evidence="6 13" id="KW-1133">Transmembrane helix</keyword>
<feature type="transmembrane region" description="Helical" evidence="13">
    <location>
        <begin position="96"/>
        <end position="120"/>
    </location>
</feature>
<keyword evidence="3" id="KW-0813">Transport</keyword>
<dbReference type="PANTHER" id="PTHR42643">
    <property type="entry name" value="IONOTROPIC RECEPTOR 20A-RELATED"/>
    <property type="match status" value="1"/>
</dbReference>
<keyword evidence="8 13" id="KW-0472">Membrane</keyword>
<protein>
    <recommendedName>
        <fullName evidence="18">Ionotropic glutamate receptor C-terminal domain-containing protein</fullName>
    </recommendedName>
</protein>
<evidence type="ECO:0000256" key="3">
    <source>
        <dbReference type="ARBA" id="ARBA00022448"/>
    </source>
</evidence>
<comment type="similarity">
    <text evidence="2">Belongs to the glutamate-gated ion channel (TC 1.A.10.1) family.</text>
</comment>
<dbReference type="InterPro" id="IPR001320">
    <property type="entry name" value="Iontro_rcpt_C"/>
</dbReference>
<evidence type="ECO:0008006" key="18">
    <source>
        <dbReference type="Google" id="ProtNLM"/>
    </source>
</evidence>
<keyword evidence="11" id="KW-1071">Ligand-gated ion channel</keyword>
<name>A0ABQ8TIB3_PERAM</name>
<evidence type="ECO:0000256" key="9">
    <source>
        <dbReference type="ARBA" id="ARBA00023170"/>
    </source>
</evidence>
<evidence type="ECO:0000259" key="15">
    <source>
        <dbReference type="Pfam" id="PF10613"/>
    </source>
</evidence>
<evidence type="ECO:0000256" key="8">
    <source>
        <dbReference type="ARBA" id="ARBA00023136"/>
    </source>
</evidence>
<evidence type="ECO:0000256" key="5">
    <source>
        <dbReference type="ARBA" id="ARBA00022692"/>
    </source>
</evidence>
<sequence length="338" mass="37896">MTLYQHLRTKYAAVTQHSWGVYLDNKTWSGVIGLVQRREVDIGIGTFAMSSQRSSAVDFFAPMLETRQVNTFTRFLTPDSRILGPESTPRLVSGRLVVVTSYVAAAILFASYSAALVSYLTSKQAEVPFTTFQEFLDDGRYRLGIVKGTTEINYYRNSSDPTLNSMYNTLLVPDLPSSVLESLHRICNDAHYAAMMSASLVDNFRSQISCSLQHLPHSYFPFTVSMIASKGNSYLRIINHNINGTSTNDGPVKRKLQGRRKTTVPVSDYESDEIELDTDYDVSGVLSIFTDSESDVEKKTKSVKLMLKAHSYMVVTYEEELWPGKVLEVKNNGAVFHV</sequence>
<dbReference type="Proteomes" id="UP001148838">
    <property type="component" value="Unassembled WGS sequence"/>
</dbReference>
<evidence type="ECO:0000313" key="16">
    <source>
        <dbReference type="EMBL" id="KAJ4445623.1"/>
    </source>
</evidence>
<accession>A0ABQ8TIB3</accession>
<gene>
    <name evidence="16" type="ORF">ANN_12305</name>
</gene>
<keyword evidence="5 13" id="KW-0812">Transmembrane</keyword>
<keyword evidence="12" id="KW-0407">Ion channel</keyword>
<organism evidence="16 17">
    <name type="scientific">Periplaneta americana</name>
    <name type="common">American cockroach</name>
    <name type="synonym">Blatta americana</name>
    <dbReference type="NCBI Taxonomy" id="6978"/>
    <lineage>
        <taxon>Eukaryota</taxon>
        <taxon>Metazoa</taxon>
        <taxon>Ecdysozoa</taxon>
        <taxon>Arthropoda</taxon>
        <taxon>Hexapoda</taxon>
        <taxon>Insecta</taxon>
        <taxon>Pterygota</taxon>
        <taxon>Neoptera</taxon>
        <taxon>Polyneoptera</taxon>
        <taxon>Dictyoptera</taxon>
        <taxon>Blattodea</taxon>
        <taxon>Blattoidea</taxon>
        <taxon>Blattidae</taxon>
        <taxon>Blattinae</taxon>
        <taxon>Periplaneta</taxon>
    </lineage>
</organism>
<evidence type="ECO:0000313" key="17">
    <source>
        <dbReference type="Proteomes" id="UP001148838"/>
    </source>
</evidence>
<dbReference type="PANTHER" id="PTHR42643:SF24">
    <property type="entry name" value="IONOTROPIC RECEPTOR 60A"/>
    <property type="match status" value="1"/>
</dbReference>
<evidence type="ECO:0000256" key="6">
    <source>
        <dbReference type="ARBA" id="ARBA00022989"/>
    </source>
</evidence>
<keyword evidence="10" id="KW-0325">Glycoprotein</keyword>
<evidence type="ECO:0000259" key="14">
    <source>
        <dbReference type="Pfam" id="PF00060"/>
    </source>
</evidence>
<feature type="domain" description="Ionotropic glutamate receptor L-glutamate and glycine-binding" evidence="15">
    <location>
        <begin position="8"/>
        <end position="65"/>
    </location>
</feature>
<dbReference type="Gene3D" id="3.40.190.10">
    <property type="entry name" value="Periplasmic binding protein-like II"/>
    <property type="match status" value="2"/>
</dbReference>
<evidence type="ECO:0000256" key="1">
    <source>
        <dbReference type="ARBA" id="ARBA00004651"/>
    </source>
</evidence>
<keyword evidence="9" id="KW-0675">Receptor</keyword>
<comment type="subcellular location">
    <subcellularLocation>
        <location evidence="1">Cell membrane</location>
        <topology evidence="1">Multi-pass membrane protein</topology>
    </subcellularLocation>
</comment>
<evidence type="ECO:0000256" key="7">
    <source>
        <dbReference type="ARBA" id="ARBA00023065"/>
    </source>
</evidence>
<proteinExistence type="inferred from homology"/>
<dbReference type="Pfam" id="PF00060">
    <property type="entry name" value="Lig_chan"/>
    <property type="match status" value="1"/>
</dbReference>
<dbReference type="EMBL" id="JAJSOF020000009">
    <property type="protein sequence ID" value="KAJ4445623.1"/>
    <property type="molecule type" value="Genomic_DNA"/>
</dbReference>
<reference evidence="16 17" key="1">
    <citation type="journal article" date="2022" name="Allergy">
        <title>Genome assembly and annotation of Periplaneta americana reveal a comprehensive cockroach allergen profile.</title>
        <authorList>
            <person name="Wang L."/>
            <person name="Xiong Q."/>
            <person name="Saelim N."/>
            <person name="Wang L."/>
            <person name="Nong W."/>
            <person name="Wan A.T."/>
            <person name="Shi M."/>
            <person name="Liu X."/>
            <person name="Cao Q."/>
            <person name="Hui J.H.L."/>
            <person name="Sookrung N."/>
            <person name="Leung T.F."/>
            <person name="Tungtrongchitr A."/>
            <person name="Tsui S.K.W."/>
        </authorList>
    </citation>
    <scope>NUCLEOTIDE SEQUENCE [LARGE SCALE GENOMIC DNA]</scope>
    <source>
        <strain evidence="16">PWHHKU_190912</strain>
    </source>
</reference>
<dbReference type="SUPFAM" id="SSF53850">
    <property type="entry name" value="Periplasmic binding protein-like II"/>
    <property type="match status" value="1"/>
</dbReference>
<dbReference type="InterPro" id="IPR019594">
    <property type="entry name" value="Glu/Gly-bd"/>
</dbReference>
<comment type="caution">
    <text evidence="16">The sequence shown here is derived from an EMBL/GenBank/DDBJ whole genome shotgun (WGS) entry which is preliminary data.</text>
</comment>
<feature type="domain" description="Ionotropic glutamate receptor C-terminal" evidence="14">
    <location>
        <begin position="84"/>
        <end position="232"/>
    </location>
</feature>
<keyword evidence="4" id="KW-1003">Cell membrane</keyword>
<keyword evidence="7" id="KW-0406">Ion transport</keyword>
<evidence type="ECO:0000256" key="4">
    <source>
        <dbReference type="ARBA" id="ARBA00022475"/>
    </source>
</evidence>
<evidence type="ECO:0000256" key="10">
    <source>
        <dbReference type="ARBA" id="ARBA00023180"/>
    </source>
</evidence>
<dbReference type="Pfam" id="PF10613">
    <property type="entry name" value="Lig_chan-Glu_bd"/>
    <property type="match status" value="1"/>
</dbReference>
<dbReference type="InterPro" id="IPR052192">
    <property type="entry name" value="Insect_Ionotropic_Sensory_Rcpt"/>
</dbReference>
<evidence type="ECO:0000256" key="13">
    <source>
        <dbReference type="SAM" id="Phobius"/>
    </source>
</evidence>